<keyword evidence="3" id="KW-0418">Kinase</keyword>
<dbReference type="Pfam" id="PF18085">
    <property type="entry name" value="Mak_N_cap"/>
    <property type="match status" value="1"/>
</dbReference>
<keyword evidence="4" id="KW-0067">ATP-binding</keyword>
<dbReference type="AlphaFoldDB" id="A0AAU2A048"/>
<evidence type="ECO:0000259" key="5">
    <source>
        <dbReference type="Pfam" id="PF18085"/>
    </source>
</evidence>
<sequence>MAFIHHTTMSPGKLELLTAWLPTRPWYVGTGRAPEPAKVGGFRLDDPEGEVGIEFMVVTDASGRTPLSYHVPLSYRGAPLDGAEEALVGTSEHGVLGKRWVYDGTQDPVLVAQLIALLQGRTEAQAQSVSDTPDTSVTRRFTGAEIDAEVASLAVTDGQHGTAVVVETPARTLTLAVTRILSPEQQDPAVGATEAQGHITAGWRLPDGGEGRAPFVRLVRDTAH</sequence>
<proteinExistence type="predicted"/>
<organism evidence="6">
    <name type="scientific">Streptomyces sp. NBC_00093</name>
    <dbReference type="NCBI Taxonomy" id="2975649"/>
    <lineage>
        <taxon>Bacteria</taxon>
        <taxon>Bacillati</taxon>
        <taxon>Actinomycetota</taxon>
        <taxon>Actinomycetes</taxon>
        <taxon>Kitasatosporales</taxon>
        <taxon>Streptomycetaceae</taxon>
        <taxon>Streptomyces</taxon>
    </lineage>
</organism>
<evidence type="ECO:0000313" key="6">
    <source>
        <dbReference type="EMBL" id="WTT16910.1"/>
    </source>
</evidence>
<keyword evidence="1" id="KW-0808">Transferase</keyword>
<dbReference type="GO" id="GO:0016301">
    <property type="term" value="F:kinase activity"/>
    <property type="evidence" value="ECO:0007669"/>
    <property type="project" value="UniProtKB-KW"/>
</dbReference>
<evidence type="ECO:0000256" key="1">
    <source>
        <dbReference type="ARBA" id="ARBA00022679"/>
    </source>
</evidence>
<name>A0AAU2A048_9ACTN</name>
<evidence type="ECO:0000256" key="2">
    <source>
        <dbReference type="ARBA" id="ARBA00022741"/>
    </source>
</evidence>
<evidence type="ECO:0000256" key="4">
    <source>
        <dbReference type="ARBA" id="ARBA00022840"/>
    </source>
</evidence>
<dbReference type="GO" id="GO:0005524">
    <property type="term" value="F:ATP binding"/>
    <property type="evidence" value="ECO:0007669"/>
    <property type="project" value="UniProtKB-KW"/>
</dbReference>
<dbReference type="InterPro" id="IPR040999">
    <property type="entry name" value="Mak_N_cap"/>
</dbReference>
<gene>
    <name evidence="6" type="ORF">OHA22_15930</name>
</gene>
<feature type="domain" description="Maltokinase N-terminal cap" evidence="5">
    <location>
        <begin position="20"/>
        <end position="107"/>
    </location>
</feature>
<keyword evidence="2" id="KW-0547">Nucleotide-binding</keyword>
<dbReference type="EMBL" id="CP108222">
    <property type="protein sequence ID" value="WTT16910.1"/>
    <property type="molecule type" value="Genomic_DNA"/>
</dbReference>
<accession>A0AAU2A048</accession>
<evidence type="ECO:0000256" key="3">
    <source>
        <dbReference type="ARBA" id="ARBA00022777"/>
    </source>
</evidence>
<reference evidence="6" key="1">
    <citation type="submission" date="2022-10" db="EMBL/GenBank/DDBJ databases">
        <title>The complete genomes of actinobacterial strains from the NBC collection.</title>
        <authorList>
            <person name="Joergensen T.S."/>
            <person name="Alvarez Arevalo M."/>
            <person name="Sterndorff E.B."/>
            <person name="Faurdal D."/>
            <person name="Vuksanovic O."/>
            <person name="Mourched A.-S."/>
            <person name="Charusanti P."/>
            <person name="Shaw S."/>
            <person name="Blin K."/>
            <person name="Weber T."/>
        </authorList>
    </citation>
    <scope>NUCLEOTIDE SEQUENCE</scope>
    <source>
        <strain evidence="6">NBC_00093</strain>
    </source>
</reference>
<protein>
    <submittedName>
        <fullName evidence="6">1,4-alpha-glucan branching protein</fullName>
    </submittedName>
</protein>